<feature type="transmembrane region" description="Helical" evidence="12">
    <location>
        <begin position="537"/>
        <end position="562"/>
    </location>
</feature>
<dbReference type="PRINTS" id="PR00762">
    <property type="entry name" value="CLCHANNEL"/>
</dbReference>
<dbReference type="PANTHER" id="PTHR11689:SF136">
    <property type="entry name" value="H(+)_CL(-) EXCHANGE TRANSPORTER 7"/>
    <property type="match status" value="1"/>
</dbReference>
<keyword evidence="10 12" id="KW-0868">Chloride</keyword>
<evidence type="ECO:0000256" key="2">
    <source>
        <dbReference type="ARBA" id="ARBA00009476"/>
    </source>
</evidence>
<reference evidence="14" key="1">
    <citation type="submission" date="2020-12" db="EMBL/GenBank/DDBJ databases">
        <authorList>
            <person name="Iha C."/>
        </authorList>
    </citation>
    <scope>NUCLEOTIDE SEQUENCE</scope>
</reference>
<evidence type="ECO:0000256" key="10">
    <source>
        <dbReference type="ARBA" id="ARBA00023214"/>
    </source>
</evidence>
<protein>
    <recommendedName>
        <fullName evidence="12">Chloride channel protein</fullName>
    </recommendedName>
</protein>
<evidence type="ECO:0000256" key="3">
    <source>
        <dbReference type="ARBA" id="ARBA00022448"/>
    </source>
</evidence>
<dbReference type="Pfam" id="PF00654">
    <property type="entry name" value="Voltage_CLC"/>
    <property type="match status" value="1"/>
</dbReference>
<feature type="transmembrane region" description="Helical" evidence="12">
    <location>
        <begin position="252"/>
        <end position="271"/>
    </location>
</feature>
<keyword evidence="15" id="KW-1185">Reference proteome</keyword>
<evidence type="ECO:0000256" key="5">
    <source>
        <dbReference type="ARBA" id="ARBA00022737"/>
    </source>
</evidence>
<feature type="transmembrane region" description="Helical" evidence="12">
    <location>
        <begin position="459"/>
        <end position="476"/>
    </location>
</feature>
<dbReference type="SUPFAM" id="SSF54631">
    <property type="entry name" value="CBS-domain pair"/>
    <property type="match status" value="1"/>
</dbReference>
<dbReference type="InterPro" id="IPR001807">
    <property type="entry name" value="ClC"/>
</dbReference>
<evidence type="ECO:0000259" key="13">
    <source>
        <dbReference type="PROSITE" id="PS51371"/>
    </source>
</evidence>
<evidence type="ECO:0000256" key="6">
    <source>
        <dbReference type="ARBA" id="ARBA00022989"/>
    </source>
</evidence>
<dbReference type="InterPro" id="IPR046342">
    <property type="entry name" value="CBS_dom_sf"/>
</dbReference>
<evidence type="ECO:0000256" key="8">
    <source>
        <dbReference type="ARBA" id="ARBA00023122"/>
    </source>
</evidence>
<gene>
    <name evidence="14" type="ORF">OSTQU699_LOCUS4839</name>
</gene>
<sequence>ETKEALNRLHKMGQFESMSFDPLGNDVERAVQVGREHWDYILEEGWRWALSAVIGITMGTLAFLIDFGIESLNTWKFNTTLDALEKHGGFWWPYCTFVGIAVIYATIAGGLVSYVEPLAAGSGIPEIKTYLNGVHIKGLLRLRTLIAKLGSVMFSISGGLVAGKEGPFVHGGGVVGGGLGSMGSKHLTDITKKKIDIRMSRKFGGYFRNHADHRDFVAIGTAAGVSTAFAAPIGGLLFTIEEGASFYSLATVLWRGFLATCTGIATLRFLAEVRADAGVAMWSSQLGTKRDFGLYSDGYANYGRNLYYFLWELPLYLLLGGMGGVLGALFIAINVHITRLRQKFIPVRAPNRRLVEVMFVAAVTSSIAFCLCYISPCRELPAETDRVFLKPRDDNDQERFYQGGGQLDYFPRLWCPKDHYSLWGQFFFTPLTEALRLVFHMGEPFPDAHPQWEFESSSLFILFAYTFGLMTWTYGVGAATGLFVPSLTVGATSGRLVGRLVKITLDRLGVSKVRVSLGSYAIIGAAASLGGATRMTISIVVLVMETTGALELLVPIMMAAWVAKMVGDSLGMGIYDTHIELRGVPLLNEDSQDYDSRMVHDELAVSELMSSEMVLVPPVIRVGDIVSTLTKFPHGGFPVSKMATDPIGPVSSPVPVDGVITRSLLLRLLQRRVGLVRKGPDSAPEGDFLVPTDRKEVLELHASIEPYPMRICPRTDQAAILRNITEDDMEDFIDLRPFMQRHPFFVHADSSLTRAHRLFRTMGLRHLFVVPPAPMVVGMLTRKDIIRENAIVALEEKANLEIRRKHKIRIRQKISRRGVKKMLRFMPETCTAEGTGTAVKGADDDYIASIARHRAGSFELVDGSAEALAIRQMVQEVEAEQSGESRDGSGSN</sequence>
<evidence type="ECO:0000256" key="11">
    <source>
        <dbReference type="PROSITE-ProRule" id="PRU00703"/>
    </source>
</evidence>
<name>A0A8S1J7I9_9CHLO</name>
<evidence type="ECO:0000313" key="14">
    <source>
        <dbReference type="EMBL" id="CAD7699480.1"/>
    </source>
</evidence>
<evidence type="ECO:0000256" key="4">
    <source>
        <dbReference type="ARBA" id="ARBA00022692"/>
    </source>
</evidence>
<feature type="transmembrane region" description="Helical" evidence="12">
    <location>
        <begin position="48"/>
        <end position="69"/>
    </location>
</feature>
<comment type="caution">
    <text evidence="12">Lacks conserved residue(s) required for the propagation of feature annotation.</text>
</comment>
<keyword evidence="5" id="KW-0677">Repeat</keyword>
<dbReference type="Gene3D" id="1.10.3080.10">
    <property type="entry name" value="Clc chloride channel"/>
    <property type="match status" value="1"/>
</dbReference>
<dbReference type="SUPFAM" id="SSF81340">
    <property type="entry name" value="Clc chloride channel"/>
    <property type="match status" value="1"/>
</dbReference>
<dbReference type="EMBL" id="CAJHUC010001028">
    <property type="protein sequence ID" value="CAD7699480.1"/>
    <property type="molecule type" value="Genomic_DNA"/>
</dbReference>
<keyword evidence="3 12" id="KW-0813">Transport</keyword>
<feature type="transmembrane region" description="Helical" evidence="12">
    <location>
        <begin position="513"/>
        <end position="531"/>
    </location>
</feature>
<keyword evidence="4 12" id="KW-0812">Transmembrane</keyword>
<proteinExistence type="inferred from homology"/>
<evidence type="ECO:0000313" key="15">
    <source>
        <dbReference type="Proteomes" id="UP000708148"/>
    </source>
</evidence>
<dbReference type="GO" id="GO:0005254">
    <property type="term" value="F:chloride channel activity"/>
    <property type="evidence" value="ECO:0007669"/>
    <property type="project" value="UniProtKB-UniRule"/>
</dbReference>
<dbReference type="OrthoDB" id="428525at2759"/>
<dbReference type="InterPro" id="IPR014743">
    <property type="entry name" value="Cl-channel_core"/>
</dbReference>
<keyword evidence="7 12" id="KW-0406">Ion transport</keyword>
<comment type="subcellular location">
    <subcellularLocation>
        <location evidence="1 12">Membrane</location>
        <topology evidence="1 12">Multi-pass membrane protein</topology>
    </subcellularLocation>
</comment>
<dbReference type="GO" id="GO:0016020">
    <property type="term" value="C:membrane"/>
    <property type="evidence" value="ECO:0007669"/>
    <property type="project" value="UniProtKB-SubCell"/>
</dbReference>
<dbReference type="Pfam" id="PF00571">
    <property type="entry name" value="CBS"/>
    <property type="match status" value="1"/>
</dbReference>
<feature type="transmembrane region" description="Helical" evidence="12">
    <location>
        <begin position="313"/>
        <end position="333"/>
    </location>
</feature>
<comment type="caution">
    <text evidence="14">The sequence shown here is derived from an EMBL/GenBank/DDBJ whole genome shotgun (WGS) entry which is preliminary data.</text>
</comment>
<evidence type="ECO:0000256" key="9">
    <source>
        <dbReference type="ARBA" id="ARBA00023136"/>
    </source>
</evidence>
<dbReference type="PANTHER" id="PTHR11689">
    <property type="entry name" value="CHLORIDE CHANNEL PROTEIN CLC FAMILY MEMBER"/>
    <property type="match status" value="1"/>
</dbReference>
<dbReference type="Gene3D" id="3.10.580.10">
    <property type="entry name" value="CBS-domain"/>
    <property type="match status" value="1"/>
</dbReference>
<feature type="domain" description="CBS" evidence="13">
    <location>
        <begin position="739"/>
        <end position="796"/>
    </location>
</feature>
<dbReference type="Proteomes" id="UP000708148">
    <property type="component" value="Unassembled WGS sequence"/>
</dbReference>
<accession>A0A8S1J7I9</accession>
<evidence type="ECO:0000256" key="7">
    <source>
        <dbReference type="ARBA" id="ARBA00023065"/>
    </source>
</evidence>
<feature type="transmembrane region" description="Helical" evidence="12">
    <location>
        <begin position="354"/>
        <end position="376"/>
    </location>
</feature>
<organism evidence="14 15">
    <name type="scientific">Ostreobium quekettii</name>
    <dbReference type="NCBI Taxonomy" id="121088"/>
    <lineage>
        <taxon>Eukaryota</taxon>
        <taxon>Viridiplantae</taxon>
        <taxon>Chlorophyta</taxon>
        <taxon>core chlorophytes</taxon>
        <taxon>Ulvophyceae</taxon>
        <taxon>TCBD clade</taxon>
        <taxon>Bryopsidales</taxon>
        <taxon>Ostreobineae</taxon>
        <taxon>Ostreobiaceae</taxon>
        <taxon>Ostreobium</taxon>
    </lineage>
</organism>
<dbReference type="PROSITE" id="PS51371">
    <property type="entry name" value="CBS"/>
    <property type="match status" value="1"/>
</dbReference>
<keyword evidence="9 12" id="KW-0472">Membrane</keyword>
<evidence type="ECO:0000256" key="12">
    <source>
        <dbReference type="RuleBase" id="RU361221"/>
    </source>
</evidence>
<keyword evidence="6 12" id="KW-1133">Transmembrane helix</keyword>
<dbReference type="InterPro" id="IPR000644">
    <property type="entry name" value="CBS_dom"/>
</dbReference>
<feature type="transmembrane region" description="Helical" evidence="12">
    <location>
        <begin position="216"/>
        <end position="240"/>
    </location>
</feature>
<dbReference type="InterPro" id="IPR051280">
    <property type="entry name" value="Cl-channel/antiporter"/>
</dbReference>
<comment type="similarity">
    <text evidence="2 12">Belongs to the chloride channel (TC 2.A.49) family.</text>
</comment>
<evidence type="ECO:0000256" key="1">
    <source>
        <dbReference type="ARBA" id="ARBA00004141"/>
    </source>
</evidence>
<dbReference type="SMART" id="SM00116">
    <property type="entry name" value="CBS"/>
    <property type="match status" value="2"/>
</dbReference>
<feature type="non-terminal residue" evidence="14">
    <location>
        <position position="1"/>
    </location>
</feature>
<keyword evidence="8 11" id="KW-0129">CBS domain</keyword>
<dbReference type="AlphaFoldDB" id="A0A8S1J7I9"/>
<feature type="transmembrane region" description="Helical" evidence="12">
    <location>
        <begin position="90"/>
        <end position="115"/>
    </location>
</feature>